<proteinExistence type="predicted"/>
<dbReference type="Pfam" id="PF08609">
    <property type="entry name" value="Fes1"/>
    <property type="match status" value="1"/>
</dbReference>
<dbReference type="PANTHER" id="PTHR19316">
    <property type="entry name" value="PROTEIN FOLDING REGULATOR"/>
    <property type="match status" value="1"/>
</dbReference>
<dbReference type="AlphaFoldDB" id="A0AAV2ZQ23"/>
<evidence type="ECO:0000256" key="2">
    <source>
        <dbReference type="ARBA" id="ARBA00022737"/>
    </source>
</evidence>
<dbReference type="GO" id="GO:0000774">
    <property type="term" value="F:adenyl-nucleotide exchange factor activity"/>
    <property type="evidence" value="ECO:0007669"/>
    <property type="project" value="TreeGrafter"/>
</dbReference>
<organism evidence="8 9">
    <name type="scientific">Pyxicephalus adspersus</name>
    <name type="common">African bullfrog</name>
    <dbReference type="NCBI Taxonomy" id="30357"/>
    <lineage>
        <taxon>Eukaryota</taxon>
        <taxon>Metazoa</taxon>
        <taxon>Chordata</taxon>
        <taxon>Craniata</taxon>
        <taxon>Vertebrata</taxon>
        <taxon>Euteleostomi</taxon>
        <taxon>Amphibia</taxon>
        <taxon>Batrachia</taxon>
        <taxon>Anura</taxon>
        <taxon>Neobatrachia</taxon>
        <taxon>Ranoidea</taxon>
        <taxon>Pyxicephalidae</taxon>
        <taxon>Pyxicephalinae</taxon>
        <taxon>Pyxicephalus</taxon>
    </lineage>
</organism>
<evidence type="ECO:0000256" key="5">
    <source>
        <dbReference type="ARBA" id="ARBA00075420"/>
    </source>
</evidence>
<dbReference type="EMBL" id="DYDO01000011">
    <property type="protein sequence ID" value="DBA15942.1"/>
    <property type="molecule type" value="Genomic_DNA"/>
</dbReference>
<accession>A0AAV2ZQ23</accession>
<dbReference type="InterPro" id="IPR011989">
    <property type="entry name" value="ARM-like"/>
</dbReference>
<dbReference type="Proteomes" id="UP001181693">
    <property type="component" value="Unassembled WGS sequence"/>
</dbReference>
<dbReference type="SUPFAM" id="SSF48371">
    <property type="entry name" value="ARM repeat"/>
    <property type="match status" value="1"/>
</dbReference>
<dbReference type="PANTHER" id="PTHR19316:SF18">
    <property type="entry name" value="HSP70-BINDING PROTEIN 1"/>
    <property type="match status" value="1"/>
</dbReference>
<evidence type="ECO:0000256" key="3">
    <source>
        <dbReference type="ARBA" id="ARBA00064806"/>
    </source>
</evidence>
<name>A0AAV2ZQ23_PYXAD</name>
<sequence>MADGGHEGNRPHPHNLQGLLHMAIEAGTESATPGQAEQMSEERRQWLQQAMSSAFAGQVDEVQQIKACLQQLNTDTNYEDGDDQKEQALELLADLCENLDNASDFCKLGGMELLLNRYLNCPEAELRWRAADLVGICSQNVPFVQERALCLGAMNKLLQLLDLDTSEQVRIKALFAISCLVREQEAGLSEFVQKDGFSVLMRAMQNDVEKLKIKSAFLLQNLLCSHPEHKGTLCSMGMVQQLVSLLRTEHCSFHEHVLAALCSMVSDFPLGVAECRAPELGFEELLKERCQLIKEQEEFQEELEYCERLLKICFQDVPDDSGMDR</sequence>
<evidence type="ECO:0000256" key="1">
    <source>
        <dbReference type="ARBA" id="ARBA00022553"/>
    </source>
</evidence>
<protein>
    <recommendedName>
        <fullName evidence="4">Hsp70-binding protein 1</fullName>
    </recommendedName>
    <alternativeName>
        <fullName evidence="5">Heat shock protein-binding protein 1</fullName>
    </alternativeName>
    <alternativeName>
        <fullName evidence="6">Hsp70-interacting protein 1</fullName>
    </alternativeName>
</protein>
<keyword evidence="1" id="KW-0597">Phosphoprotein</keyword>
<evidence type="ECO:0000259" key="7">
    <source>
        <dbReference type="Pfam" id="PF08609"/>
    </source>
</evidence>
<comment type="subunit">
    <text evidence="3">Interacts with the ATP-binding domain of HSPA1A. Detected in a ternary complex containing STUB1, HSPA1A and HSPBP1. Interacts with PGLYRP1; this interaction blocks the cytotoxic activity of the PGLYRP1-HSPA1A complex.</text>
</comment>
<keyword evidence="9" id="KW-1185">Reference proteome</keyword>
<dbReference type="InterPro" id="IPR013918">
    <property type="entry name" value="Nucleotide_exch_fac_Fes1"/>
</dbReference>
<evidence type="ECO:0000313" key="8">
    <source>
        <dbReference type="EMBL" id="DBA15942.1"/>
    </source>
</evidence>
<comment type="caution">
    <text evidence="8">The sequence shown here is derived from an EMBL/GenBank/DDBJ whole genome shotgun (WGS) entry which is preliminary data.</text>
</comment>
<dbReference type="Gene3D" id="1.25.10.10">
    <property type="entry name" value="Leucine-rich Repeat Variant"/>
    <property type="match status" value="1"/>
</dbReference>
<gene>
    <name evidence="8" type="ORF">GDO54_003395</name>
</gene>
<evidence type="ECO:0000256" key="6">
    <source>
        <dbReference type="ARBA" id="ARBA00081319"/>
    </source>
</evidence>
<dbReference type="GO" id="GO:0005783">
    <property type="term" value="C:endoplasmic reticulum"/>
    <property type="evidence" value="ECO:0007669"/>
    <property type="project" value="TreeGrafter"/>
</dbReference>
<evidence type="ECO:0000313" key="9">
    <source>
        <dbReference type="Proteomes" id="UP001181693"/>
    </source>
</evidence>
<keyword evidence="2" id="KW-0677">Repeat</keyword>
<dbReference type="InterPro" id="IPR050693">
    <property type="entry name" value="Hsp70_NEF-Inhibitors"/>
</dbReference>
<feature type="domain" description="Nucleotide exchange factor Fes1" evidence="7">
    <location>
        <begin position="16"/>
        <end position="104"/>
    </location>
</feature>
<dbReference type="InterPro" id="IPR016024">
    <property type="entry name" value="ARM-type_fold"/>
</dbReference>
<dbReference type="FunFam" id="1.25.10.10:FF:000178">
    <property type="entry name" value="hsp70-binding protein 1 isoform X1"/>
    <property type="match status" value="1"/>
</dbReference>
<evidence type="ECO:0000256" key="4">
    <source>
        <dbReference type="ARBA" id="ARBA00069271"/>
    </source>
</evidence>
<reference evidence="8" key="1">
    <citation type="thesis" date="2020" institute="ProQuest LLC" country="789 East Eisenhower Parkway, Ann Arbor, MI, USA">
        <title>Comparative Genomics and Chromosome Evolution.</title>
        <authorList>
            <person name="Mudd A.B."/>
        </authorList>
    </citation>
    <scope>NUCLEOTIDE SEQUENCE</scope>
    <source>
        <strain evidence="8">1538</strain>
        <tissue evidence="8">Blood</tissue>
    </source>
</reference>